<reference evidence="1 3" key="1">
    <citation type="journal article" date="2008" name="Science">
        <title>The Physcomitrella genome reveals evolutionary insights into the conquest of land by plants.</title>
        <authorList>
            <person name="Rensing S."/>
            <person name="Lang D."/>
            <person name="Zimmer A."/>
            <person name="Terry A."/>
            <person name="Salamov A."/>
            <person name="Shapiro H."/>
            <person name="Nishiyama T."/>
            <person name="Perroud P.-F."/>
            <person name="Lindquist E."/>
            <person name="Kamisugi Y."/>
            <person name="Tanahashi T."/>
            <person name="Sakakibara K."/>
            <person name="Fujita T."/>
            <person name="Oishi K."/>
            <person name="Shin-I T."/>
            <person name="Kuroki Y."/>
            <person name="Toyoda A."/>
            <person name="Suzuki Y."/>
            <person name="Hashimoto A."/>
            <person name="Yamaguchi K."/>
            <person name="Sugano A."/>
            <person name="Kohara Y."/>
            <person name="Fujiyama A."/>
            <person name="Anterola A."/>
            <person name="Aoki S."/>
            <person name="Ashton N."/>
            <person name="Barbazuk W.B."/>
            <person name="Barker E."/>
            <person name="Bennetzen J."/>
            <person name="Bezanilla M."/>
            <person name="Blankenship R."/>
            <person name="Cho S.H."/>
            <person name="Dutcher S."/>
            <person name="Estelle M."/>
            <person name="Fawcett J.A."/>
            <person name="Gundlach H."/>
            <person name="Hanada K."/>
            <person name="Heyl A."/>
            <person name="Hicks K.A."/>
            <person name="Hugh J."/>
            <person name="Lohr M."/>
            <person name="Mayer K."/>
            <person name="Melkozernov A."/>
            <person name="Murata T."/>
            <person name="Nelson D."/>
            <person name="Pils B."/>
            <person name="Prigge M."/>
            <person name="Reiss B."/>
            <person name="Renner T."/>
            <person name="Rombauts S."/>
            <person name="Rushton P."/>
            <person name="Sanderfoot A."/>
            <person name="Schween G."/>
            <person name="Shiu S.-H."/>
            <person name="Stueber K."/>
            <person name="Theodoulou F.L."/>
            <person name="Tu H."/>
            <person name="Van de Peer Y."/>
            <person name="Verrier P.J."/>
            <person name="Waters E."/>
            <person name="Wood A."/>
            <person name="Yang L."/>
            <person name="Cove D."/>
            <person name="Cuming A."/>
            <person name="Hasebe M."/>
            <person name="Lucas S."/>
            <person name="Mishler D.B."/>
            <person name="Reski R."/>
            <person name="Grigoriev I."/>
            <person name="Quatrano R.S."/>
            <person name="Boore J.L."/>
        </authorList>
    </citation>
    <scope>NUCLEOTIDE SEQUENCE [LARGE SCALE GENOMIC DNA]</scope>
    <source>
        <strain evidence="2 3">cv. Gransden 2004</strain>
    </source>
</reference>
<dbReference type="EMBL" id="ABEU02000005">
    <property type="protein sequence ID" value="PNR53682.1"/>
    <property type="molecule type" value="Genomic_DNA"/>
</dbReference>
<sequence>MQVSYSNAQALCCVFRFLSSSCFSLPLIFFCSSRSSVARFWNLSAAFFQLCDSAVNRLPCSSVSLIRSFPSCRRLFVS</sequence>
<reference evidence="1 3" key="2">
    <citation type="journal article" date="2018" name="Plant J.">
        <title>The Physcomitrella patens chromosome-scale assembly reveals moss genome structure and evolution.</title>
        <authorList>
            <person name="Lang D."/>
            <person name="Ullrich K.K."/>
            <person name="Murat F."/>
            <person name="Fuchs J."/>
            <person name="Jenkins J."/>
            <person name="Haas F.B."/>
            <person name="Piednoel M."/>
            <person name="Gundlach H."/>
            <person name="Van Bel M."/>
            <person name="Meyberg R."/>
            <person name="Vives C."/>
            <person name="Morata J."/>
            <person name="Symeonidi A."/>
            <person name="Hiss M."/>
            <person name="Muchero W."/>
            <person name="Kamisugi Y."/>
            <person name="Saleh O."/>
            <person name="Blanc G."/>
            <person name="Decker E.L."/>
            <person name="van Gessel N."/>
            <person name="Grimwood J."/>
            <person name="Hayes R.D."/>
            <person name="Graham S.W."/>
            <person name="Gunter L.E."/>
            <person name="McDaniel S.F."/>
            <person name="Hoernstein S.N.W."/>
            <person name="Larsson A."/>
            <person name="Li F.W."/>
            <person name="Perroud P.F."/>
            <person name="Phillips J."/>
            <person name="Ranjan P."/>
            <person name="Rokshar D.S."/>
            <person name="Rothfels C.J."/>
            <person name="Schneider L."/>
            <person name="Shu S."/>
            <person name="Stevenson D.W."/>
            <person name="Thummler F."/>
            <person name="Tillich M."/>
            <person name="Villarreal Aguilar J.C."/>
            <person name="Widiez T."/>
            <person name="Wong G.K."/>
            <person name="Wymore A."/>
            <person name="Zhang Y."/>
            <person name="Zimmer A.D."/>
            <person name="Quatrano R.S."/>
            <person name="Mayer K.F.X."/>
            <person name="Goodstein D."/>
            <person name="Casacuberta J.M."/>
            <person name="Vandepoele K."/>
            <person name="Reski R."/>
            <person name="Cuming A.C."/>
            <person name="Tuskan G.A."/>
            <person name="Maumus F."/>
            <person name="Salse J."/>
            <person name="Schmutz J."/>
            <person name="Rensing S.A."/>
        </authorList>
    </citation>
    <scope>NUCLEOTIDE SEQUENCE [LARGE SCALE GENOMIC DNA]</scope>
    <source>
        <strain evidence="2 3">cv. Gransden 2004</strain>
    </source>
</reference>
<dbReference type="EnsemblPlants" id="Pp3c5_7089V3.1">
    <property type="protein sequence ID" value="PAC:32953291.CDS.1"/>
    <property type="gene ID" value="Pp3c5_7089"/>
</dbReference>
<dbReference type="Gramene" id="Pp3c5_7089V3.1">
    <property type="protein sequence ID" value="PAC:32953291.CDS.1"/>
    <property type="gene ID" value="Pp3c5_7089"/>
</dbReference>
<accession>A0A2K1KIS5</accession>
<reference evidence="2" key="3">
    <citation type="submission" date="2020-12" db="UniProtKB">
        <authorList>
            <consortium name="EnsemblPlants"/>
        </authorList>
    </citation>
    <scope>IDENTIFICATION</scope>
</reference>
<dbReference type="AlphaFoldDB" id="A0A2K1KIS5"/>
<name>A0A2K1KIS5_PHYPA</name>
<proteinExistence type="predicted"/>
<evidence type="ECO:0000313" key="3">
    <source>
        <dbReference type="Proteomes" id="UP000006727"/>
    </source>
</evidence>
<evidence type="ECO:0000313" key="1">
    <source>
        <dbReference type="EMBL" id="PNR53682.1"/>
    </source>
</evidence>
<gene>
    <name evidence="1" type="ORF">PHYPA_007357</name>
</gene>
<protein>
    <submittedName>
        <fullName evidence="1 2">Uncharacterized protein</fullName>
    </submittedName>
</protein>
<keyword evidence="3" id="KW-1185">Reference proteome</keyword>
<evidence type="ECO:0000313" key="2">
    <source>
        <dbReference type="EnsemblPlants" id="PAC:32953291.CDS.1"/>
    </source>
</evidence>
<dbReference type="Proteomes" id="UP000006727">
    <property type="component" value="Chromosome 5"/>
</dbReference>
<dbReference type="InParanoid" id="A0A2K1KIS5"/>
<organism evidence="1">
    <name type="scientific">Physcomitrium patens</name>
    <name type="common">Spreading-leaved earth moss</name>
    <name type="synonym">Physcomitrella patens</name>
    <dbReference type="NCBI Taxonomy" id="3218"/>
    <lineage>
        <taxon>Eukaryota</taxon>
        <taxon>Viridiplantae</taxon>
        <taxon>Streptophyta</taxon>
        <taxon>Embryophyta</taxon>
        <taxon>Bryophyta</taxon>
        <taxon>Bryophytina</taxon>
        <taxon>Bryopsida</taxon>
        <taxon>Funariidae</taxon>
        <taxon>Funariales</taxon>
        <taxon>Funariaceae</taxon>
        <taxon>Physcomitrium</taxon>
    </lineage>
</organism>